<dbReference type="Proteomes" id="UP001151760">
    <property type="component" value="Unassembled WGS sequence"/>
</dbReference>
<gene>
    <name evidence="1" type="ORF">Tco_0704651</name>
</gene>
<protein>
    <recommendedName>
        <fullName evidence="3">Cyclic nucleotide-binding domain-containing protein</fullName>
    </recommendedName>
</protein>
<organism evidence="1 2">
    <name type="scientific">Tanacetum coccineum</name>
    <dbReference type="NCBI Taxonomy" id="301880"/>
    <lineage>
        <taxon>Eukaryota</taxon>
        <taxon>Viridiplantae</taxon>
        <taxon>Streptophyta</taxon>
        <taxon>Embryophyta</taxon>
        <taxon>Tracheophyta</taxon>
        <taxon>Spermatophyta</taxon>
        <taxon>Magnoliopsida</taxon>
        <taxon>eudicotyledons</taxon>
        <taxon>Gunneridae</taxon>
        <taxon>Pentapetalae</taxon>
        <taxon>asterids</taxon>
        <taxon>campanulids</taxon>
        <taxon>Asterales</taxon>
        <taxon>Asteraceae</taxon>
        <taxon>Asteroideae</taxon>
        <taxon>Anthemideae</taxon>
        <taxon>Anthemidinae</taxon>
        <taxon>Tanacetum</taxon>
    </lineage>
</organism>
<sequence>MEQHLDLTPKRKPKVHWCKAISQEKKSRHGYWAFCDPYSDVYDGGDSPDDKKKCYWESTNDSERLDLTWEGLSLNDWMKISKDGDDLEGIIDYLEPASYDGFIDLDDDAYKERKCKLLGMTYRKPPPILVEKVEVTRSMTVLQQIGDLISDKNSDITHVSAKGALWEEGDVFCDIYLLYGSAGVRVITAAGGRSYKENAGFVVPTGLLTVSAASIIGPQTHLDFGRCDGYGLMDQWAVLLSLTERWGDNDPNRGVNKKTCLVALSLLEVRKSIEALGCISFF</sequence>
<evidence type="ECO:0000313" key="1">
    <source>
        <dbReference type="EMBL" id="GJS71810.1"/>
    </source>
</evidence>
<comment type="caution">
    <text evidence="1">The sequence shown here is derived from an EMBL/GenBank/DDBJ whole genome shotgun (WGS) entry which is preliminary data.</text>
</comment>
<accession>A0ABQ4Y382</accession>
<evidence type="ECO:0008006" key="3">
    <source>
        <dbReference type="Google" id="ProtNLM"/>
    </source>
</evidence>
<name>A0ABQ4Y382_9ASTR</name>
<reference evidence="1" key="2">
    <citation type="submission" date="2022-01" db="EMBL/GenBank/DDBJ databases">
        <authorList>
            <person name="Yamashiro T."/>
            <person name="Shiraishi A."/>
            <person name="Satake H."/>
            <person name="Nakayama K."/>
        </authorList>
    </citation>
    <scope>NUCLEOTIDE SEQUENCE</scope>
</reference>
<evidence type="ECO:0000313" key="2">
    <source>
        <dbReference type="Proteomes" id="UP001151760"/>
    </source>
</evidence>
<proteinExistence type="predicted"/>
<keyword evidence="2" id="KW-1185">Reference proteome</keyword>
<dbReference type="EMBL" id="BQNB010010033">
    <property type="protein sequence ID" value="GJS71810.1"/>
    <property type="molecule type" value="Genomic_DNA"/>
</dbReference>
<reference evidence="1" key="1">
    <citation type="journal article" date="2022" name="Int. J. Mol. Sci.">
        <title>Draft Genome of Tanacetum Coccineum: Genomic Comparison of Closely Related Tanacetum-Family Plants.</title>
        <authorList>
            <person name="Yamashiro T."/>
            <person name="Shiraishi A."/>
            <person name="Nakayama K."/>
            <person name="Satake H."/>
        </authorList>
    </citation>
    <scope>NUCLEOTIDE SEQUENCE</scope>
</reference>